<sequence length="134" mass="14315">MSRHMERLSHNNADAYRAAAHTVIAAAELTGEAIKANPQQAEQIYAEAVEGAARRLVAEFDFPQEDARDDVEAVIGLHLAFEAGRGAEALTVLTGTEFEETEAKGGQYDGATVLKPKSGSTVFNGVRVDSIVLD</sequence>
<reference evidence="1" key="1">
    <citation type="submission" date="2022-10" db="EMBL/GenBank/DDBJ databases">
        <title>The complete genomes of actinobacterial strains from the NBC collection.</title>
        <authorList>
            <person name="Joergensen T.S."/>
            <person name="Alvarez Arevalo M."/>
            <person name="Sterndorff E.B."/>
            <person name="Faurdal D."/>
            <person name="Vuksanovic O."/>
            <person name="Mourched A.-S."/>
            <person name="Charusanti P."/>
            <person name="Shaw S."/>
            <person name="Blin K."/>
            <person name="Weber T."/>
        </authorList>
    </citation>
    <scope>NUCLEOTIDE SEQUENCE</scope>
    <source>
        <strain evidence="1">NBC_00003</strain>
    </source>
</reference>
<proteinExistence type="predicted"/>
<name>A0AAU2VAM9_9ACTN</name>
<organism evidence="1">
    <name type="scientific">Streptomyces sp. NBC_00003</name>
    <dbReference type="NCBI Taxonomy" id="2903608"/>
    <lineage>
        <taxon>Bacteria</taxon>
        <taxon>Bacillati</taxon>
        <taxon>Actinomycetota</taxon>
        <taxon>Actinomycetes</taxon>
        <taxon>Kitasatosporales</taxon>
        <taxon>Streptomycetaceae</taxon>
        <taxon>Streptomyces</taxon>
    </lineage>
</organism>
<gene>
    <name evidence="1" type="ORF">OG549_29815</name>
</gene>
<dbReference type="AlphaFoldDB" id="A0AAU2VAM9"/>
<evidence type="ECO:0000313" key="1">
    <source>
        <dbReference type="EMBL" id="WTW64507.1"/>
    </source>
</evidence>
<dbReference type="EMBL" id="CP108318">
    <property type="protein sequence ID" value="WTW64507.1"/>
    <property type="molecule type" value="Genomic_DNA"/>
</dbReference>
<accession>A0AAU2VAM9</accession>
<protein>
    <submittedName>
        <fullName evidence="1">Uncharacterized protein</fullName>
    </submittedName>
</protein>